<keyword evidence="3" id="KW-1185">Reference proteome</keyword>
<dbReference type="AlphaFoldDB" id="A0A137P5R4"/>
<evidence type="ECO:0000256" key="1">
    <source>
        <dbReference type="SAM" id="Phobius"/>
    </source>
</evidence>
<keyword evidence="1" id="KW-0812">Transmembrane</keyword>
<feature type="transmembrane region" description="Helical" evidence="1">
    <location>
        <begin position="170"/>
        <end position="191"/>
    </location>
</feature>
<sequence>MAFSFILRLIHAIGVILAPVLIFNYDIEYVGSKFNRNDKTNAYCMFHLAPNVLMSLLFTSPDSLFLSKIDVEAVLRIFVGLGSIKLIERYGTDKAISVTRFFLGFTLASTALLLSLPSLENNTPIKFVIGLMFTQITTLTPIAVVMIIILNSYSYIFYSAIVKLTQFNFFNFDICFTILVIFIGTCVIPRIPEEEFN</sequence>
<accession>A0A137P5R4</accession>
<reference evidence="2 3" key="1">
    <citation type="journal article" date="2015" name="Genome Biol. Evol.">
        <title>Phylogenomic analyses indicate that early fungi evolved digesting cell walls of algal ancestors of land plants.</title>
        <authorList>
            <person name="Chang Y."/>
            <person name="Wang S."/>
            <person name="Sekimoto S."/>
            <person name="Aerts A.L."/>
            <person name="Choi C."/>
            <person name="Clum A."/>
            <person name="LaButti K.M."/>
            <person name="Lindquist E.A."/>
            <person name="Yee Ngan C."/>
            <person name="Ohm R.A."/>
            <person name="Salamov A.A."/>
            <person name="Grigoriev I.V."/>
            <person name="Spatafora J.W."/>
            <person name="Berbee M.L."/>
        </authorList>
    </citation>
    <scope>NUCLEOTIDE SEQUENCE [LARGE SCALE GENOMIC DNA]</scope>
    <source>
        <strain evidence="2 3">NRRL 28638</strain>
    </source>
</reference>
<proteinExistence type="predicted"/>
<dbReference type="Proteomes" id="UP000070444">
    <property type="component" value="Unassembled WGS sequence"/>
</dbReference>
<evidence type="ECO:0000313" key="2">
    <source>
        <dbReference type="EMBL" id="KXN70352.1"/>
    </source>
</evidence>
<feature type="transmembrane region" description="Helical" evidence="1">
    <location>
        <begin position="95"/>
        <end position="116"/>
    </location>
</feature>
<keyword evidence="1" id="KW-0472">Membrane</keyword>
<organism evidence="2 3">
    <name type="scientific">Conidiobolus coronatus (strain ATCC 28846 / CBS 209.66 / NRRL 28638)</name>
    <name type="common">Delacroixia coronata</name>
    <dbReference type="NCBI Taxonomy" id="796925"/>
    <lineage>
        <taxon>Eukaryota</taxon>
        <taxon>Fungi</taxon>
        <taxon>Fungi incertae sedis</taxon>
        <taxon>Zoopagomycota</taxon>
        <taxon>Entomophthoromycotina</taxon>
        <taxon>Entomophthoromycetes</taxon>
        <taxon>Entomophthorales</taxon>
        <taxon>Ancylistaceae</taxon>
        <taxon>Conidiobolus</taxon>
    </lineage>
</organism>
<feature type="transmembrane region" description="Helical" evidence="1">
    <location>
        <begin position="6"/>
        <end position="27"/>
    </location>
</feature>
<feature type="transmembrane region" description="Helical" evidence="1">
    <location>
        <begin position="136"/>
        <end position="158"/>
    </location>
</feature>
<name>A0A137P5R4_CONC2</name>
<dbReference type="EMBL" id="KQ964505">
    <property type="protein sequence ID" value="KXN70352.1"/>
    <property type="molecule type" value="Genomic_DNA"/>
</dbReference>
<keyword evidence="1" id="KW-1133">Transmembrane helix</keyword>
<gene>
    <name evidence="2" type="ORF">CONCODRAFT_78900</name>
</gene>
<evidence type="ECO:0000313" key="3">
    <source>
        <dbReference type="Proteomes" id="UP000070444"/>
    </source>
</evidence>
<protein>
    <submittedName>
        <fullName evidence="2">Uncharacterized protein</fullName>
    </submittedName>
</protein>